<evidence type="ECO:0000313" key="2">
    <source>
        <dbReference type="EMBL" id="MDO1559777.1"/>
    </source>
</evidence>
<name>A0ABT8SQR6_9CAUL</name>
<evidence type="ECO:0000256" key="1">
    <source>
        <dbReference type="SAM" id="Phobius"/>
    </source>
</evidence>
<comment type="caution">
    <text evidence="2">The sequence shown here is derived from an EMBL/GenBank/DDBJ whole genome shotgun (WGS) entry which is preliminary data.</text>
</comment>
<evidence type="ECO:0000313" key="3">
    <source>
        <dbReference type="Proteomes" id="UP001169063"/>
    </source>
</evidence>
<feature type="transmembrane region" description="Helical" evidence="1">
    <location>
        <begin position="134"/>
        <end position="158"/>
    </location>
</feature>
<feature type="transmembrane region" description="Helical" evidence="1">
    <location>
        <begin position="45"/>
        <end position="66"/>
    </location>
</feature>
<dbReference type="EMBL" id="JAUKTR010000004">
    <property type="protein sequence ID" value="MDO1559777.1"/>
    <property type="molecule type" value="Genomic_DNA"/>
</dbReference>
<feature type="transmembrane region" description="Helical" evidence="1">
    <location>
        <begin position="78"/>
        <end position="96"/>
    </location>
</feature>
<feature type="transmembrane region" description="Helical" evidence="1">
    <location>
        <begin position="196"/>
        <end position="213"/>
    </location>
</feature>
<keyword evidence="1" id="KW-0812">Transmembrane</keyword>
<proteinExistence type="predicted"/>
<gene>
    <name evidence="2" type="ORF">Q0812_10100</name>
</gene>
<feature type="transmembrane region" description="Helical" evidence="1">
    <location>
        <begin position="102"/>
        <end position="122"/>
    </location>
</feature>
<dbReference type="RefSeq" id="WP_302110210.1">
    <property type="nucleotide sequence ID" value="NZ_JAUKTR010000004.1"/>
</dbReference>
<sequence length="248" mass="26458">MRRILVLIAALIMLVLPVLDAIVRIGLTQAQFAEQGNETLRAAGYAFTIWSVIYVWIAAYAVYQVWPRTPETPLLRTLGWASVVGMTATGLWIPAAAFNWRWATVGLISLAALSIVGGLVSSNLAAAGRKERGLVLWPLGLLGGWLTIATALNLLTVMTAEGIITPDMQAGWALAGIGVVLLVGMAVTFRTELAAYPLPIVWGLVAVYVAMSADQEPTLAAAALIAAVVLAAFAGWVVWRSRREPRPA</sequence>
<accession>A0ABT8SQR6</accession>
<keyword evidence="1" id="KW-0472">Membrane</keyword>
<keyword evidence="3" id="KW-1185">Reference proteome</keyword>
<protein>
    <recommendedName>
        <fullName evidence="4">TspO/MBR related protein</fullName>
    </recommendedName>
</protein>
<organism evidence="2 3">
    <name type="scientific">Peiella sedimenti</name>
    <dbReference type="NCBI Taxonomy" id="3061083"/>
    <lineage>
        <taxon>Bacteria</taxon>
        <taxon>Pseudomonadati</taxon>
        <taxon>Pseudomonadota</taxon>
        <taxon>Alphaproteobacteria</taxon>
        <taxon>Caulobacterales</taxon>
        <taxon>Caulobacteraceae</taxon>
        <taxon>Peiella</taxon>
    </lineage>
</organism>
<feature type="transmembrane region" description="Helical" evidence="1">
    <location>
        <begin position="170"/>
        <end position="189"/>
    </location>
</feature>
<dbReference type="Proteomes" id="UP001169063">
    <property type="component" value="Unassembled WGS sequence"/>
</dbReference>
<feature type="transmembrane region" description="Helical" evidence="1">
    <location>
        <begin position="219"/>
        <end position="239"/>
    </location>
</feature>
<keyword evidence="1" id="KW-1133">Transmembrane helix</keyword>
<evidence type="ECO:0008006" key="4">
    <source>
        <dbReference type="Google" id="ProtNLM"/>
    </source>
</evidence>
<reference evidence="2" key="1">
    <citation type="submission" date="2023-07" db="EMBL/GenBank/DDBJ databases">
        <title>Brevundimonas soil sp. nov., isolated from the soil of chemical plant.</title>
        <authorList>
            <person name="Wu N."/>
        </authorList>
    </citation>
    <scope>NUCLEOTIDE SEQUENCE</scope>
    <source>
        <strain evidence="2">XZ-24</strain>
    </source>
</reference>